<dbReference type="InParanoid" id="A0A409YMS7"/>
<dbReference type="Proteomes" id="UP000284842">
    <property type="component" value="Unassembled WGS sequence"/>
</dbReference>
<dbReference type="OrthoDB" id="3130105at2759"/>
<organism evidence="1 2">
    <name type="scientific">Panaeolus cyanescens</name>
    <dbReference type="NCBI Taxonomy" id="181874"/>
    <lineage>
        <taxon>Eukaryota</taxon>
        <taxon>Fungi</taxon>
        <taxon>Dikarya</taxon>
        <taxon>Basidiomycota</taxon>
        <taxon>Agaricomycotina</taxon>
        <taxon>Agaricomycetes</taxon>
        <taxon>Agaricomycetidae</taxon>
        <taxon>Agaricales</taxon>
        <taxon>Agaricineae</taxon>
        <taxon>Galeropsidaceae</taxon>
        <taxon>Panaeolus</taxon>
    </lineage>
</organism>
<protein>
    <recommendedName>
        <fullName evidence="3">F-box domain-containing protein</fullName>
    </recommendedName>
</protein>
<dbReference type="EMBL" id="NHTK01000954">
    <property type="protein sequence ID" value="PPR04393.1"/>
    <property type="molecule type" value="Genomic_DNA"/>
</dbReference>
<gene>
    <name evidence="1" type="ORF">CVT24_013222</name>
</gene>
<comment type="caution">
    <text evidence="1">The sequence shown here is derived from an EMBL/GenBank/DDBJ whole genome shotgun (WGS) entry which is preliminary data.</text>
</comment>
<dbReference type="AlphaFoldDB" id="A0A409YMS7"/>
<accession>A0A409YMS7</accession>
<evidence type="ECO:0000313" key="1">
    <source>
        <dbReference type="EMBL" id="PPR04393.1"/>
    </source>
</evidence>
<evidence type="ECO:0008006" key="3">
    <source>
        <dbReference type="Google" id="ProtNLM"/>
    </source>
</evidence>
<reference evidence="1 2" key="1">
    <citation type="journal article" date="2018" name="Evol. Lett.">
        <title>Horizontal gene cluster transfer increased hallucinogenic mushroom diversity.</title>
        <authorList>
            <person name="Reynolds H.T."/>
            <person name="Vijayakumar V."/>
            <person name="Gluck-Thaler E."/>
            <person name="Korotkin H.B."/>
            <person name="Matheny P.B."/>
            <person name="Slot J.C."/>
        </authorList>
    </citation>
    <scope>NUCLEOTIDE SEQUENCE [LARGE SCALE GENOMIC DNA]</scope>
    <source>
        <strain evidence="1 2">2629</strain>
    </source>
</reference>
<evidence type="ECO:0000313" key="2">
    <source>
        <dbReference type="Proteomes" id="UP000284842"/>
    </source>
</evidence>
<name>A0A409YMS7_9AGAR</name>
<keyword evidence="2" id="KW-1185">Reference proteome</keyword>
<proteinExistence type="predicted"/>
<sequence>MSATTLPLDILWKVFEAVPKTPCSSRSCNCVSSALEPKDEKLACTSFLRELLALRLVCKDYSVVIKQLVFHTIALGFSNESVTLSRSNEIRKLMDERNGDGGITIRECIRSVQWKLKDPKLEPSRAPDLEVIGAFDLPNLSTLRLTSTSRADANAIIEPFGEVSPMQTRPWSDDPTMLKFVTHYLSLNALSTISVNHFDNVPVHALLSNPSLHTLVLRGVTFAPLEEDPVLVNPSVGYNLRSLTSIGAKVHFLPLLRYLPKLRSLTIDMSIYDNALFPLINGPDSNRNAEWRSQPPLVWDSLETLKFRGDLGTFHKMFKVEEASRAKKVLFPALIHLDIKDEPDTMPVAPGKDVYSSVAWLGDDKQDDAQFSSLEMNRLKTLVLDQSSWYAKPDLFSGLSKMYKSPKSVLQYFHVQKRIKSLENMEIYIPRVDYVEKNPSLGPWVMGAYITELCAEFDKIIPASMPLIERKSMNLRHITMGLHLTTRDGTLSDTRFEVVRRHLLLFEETAKQLLPRVECDFELCVRHRDSRVPLGWLNRSYESFKLGLSPSDMILQESLGLREASETSY</sequence>